<evidence type="ECO:0000259" key="3">
    <source>
        <dbReference type="Pfam" id="PF00501"/>
    </source>
</evidence>
<keyword evidence="5" id="KW-0548">Nucleotidyltransferase</keyword>
<feature type="domain" description="AMP-dependent synthetase/ligase" evidence="3">
    <location>
        <begin position="34"/>
        <end position="399"/>
    </location>
</feature>
<dbReference type="InterPro" id="IPR011963">
    <property type="entry name" value="DHB_AMP_lig"/>
</dbReference>
<dbReference type="PANTHER" id="PTHR43767">
    <property type="entry name" value="LONG-CHAIN-FATTY-ACID--COA LIGASE"/>
    <property type="match status" value="1"/>
</dbReference>
<dbReference type="EMBL" id="JAIMJA010000029">
    <property type="protein sequence ID" value="MCE2597002.1"/>
    <property type="molecule type" value="Genomic_DNA"/>
</dbReference>
<dbReference type="Gene3D" id="3.30.300.30">
    <property type="match status" value="1"/>
</dbReference>
<evidence type="ECO:0000256" key="2">
    <source>
        <dbReference type="ARBA" id="ARBA00022598"/>
    </source>
</evidence>
<dbReference type="SUPFAM" id="SSF56801">
    <property type="entry name" value="Acetyl-CoA synthetase-like"/>
    <property type="match status" value="1"/>
</dbReference>
<proteinExistence type="predicted"/>
<dbReference type="GO" id="GO:0016779">
    <property type="term" value="F:nucleotidyltransferase activity"/>
    <property type="evidence" value="ECO:0007669"/>
    <property type="project" value="UniProtKB-KW"/>
</dbReference>
<dbReference type="Pfam" id="PF00501">
    <property type="entry name" value="AMP-binding"/>
    <property type="match status" value="1"/>
</dbReference>
<keyword evidence="6" id="KW-1185">Reference proteome</keyword>
<evidence type="ECO:0000313" key="5">
    <source>
        <dbReference type="EMBL" id="MCE2597002.1"/>
    </source>
</evidence>
<name>A0ABS8WF97_9GAMM</name>
<protein>
    <submittedName>
        <fullName evidence="5">(2,3-dihydroxybenzoyl)adenylate synthase</fullName>
        <ecNumber evidence="5">2.7.7.58</ecNumber>
    </submittedName>
</protein>
<evidence type="ECO:0000256" key="1">
    <source>
        <dbReference type="ARBA" id="ARBA00004924"/>
    </source>
</evidence>
<reference evidence="5 6" key="1">
    <citation type="journal article" date="2022" name="Environ. Microbiol. Rep.">
        <title>Eco-phylogenetic analyses reveal divergent evolution of vitamin B12 metabolism in the marine bacterial family 'Psychromonadaceae'.</title>
        <authorList>
            <person name="Jin X."/>
            <person name="Yang Y."/>
            <person name="Cao H."/>
            <person name="Gao B."/>
            <person name="Zhao Z."/>
        </authorList>
    </citation>
    <scope>NUCLEOTIDE SEQUENCE [LARGE SCALE GENOMIC DNA]</scope>
    <source>
        <strain evidence="5 6">MKS20</strain>
    </source>
</reference>
<dbReference type="InterPro" id="IPR020845">
    <property type="entry name" value="AMP-binding_CS"/>
</dbReference>
<feature type="domain" description="AMP-binding enzyme C-terminal" evidence="4">
    <location>
        <begin position="450"/>
        <end position="525"/>
    </location>
</feature>
<dbReference type="InterPro" id="IPR050237">
    <property type="entry name" value="ATP-dep_AMP-bd_enzyme"/>
</dbReference>
<evidence type="ECO:0000259" key="4">
    <source>
        <dbReference type="Pfam" id="PF13193"/>
    </source>
</evidence>
<organism evidence="5 6">
    <name type="scientific">Motilimonas cestriensis</name>
    <dbReference type="NCBI Taxonomy" id="2742685"/>
    <lineage>
        <taxon>Bacteria</taxon>
        <taxon>Pseudomonadati</taxon>
        <taxon>Pseudomonadota</taxon>
        <taxon>Gammaproteobacteria</taxon>
        <taxon>Alteromonadales</taxon>
        <taxon>Alteromonadales genera incertae sedis</taxon>
        <taxon>Motilimonas</taxon>
    </lineage>
</organism>
<dbReference type="NCBIfam" id="TIGR02275">
    <property type="entry name" value="DHB_AMP_lig"/>
    <property type="match status" value="1"/>
</dbReference>
<dbReference type="Proteomes" id="UP001201273">
    <property type="component" value="Unassembled WGS sequence"/>
</dbReference>
<comment type="caution">
    <text evidence="5">The sequence shown here is derived from an EMBL/GenBank/DDBJ whole genome shotgun (WGS) entry which is preliminary data.</text>
</comment>
<keyword evidence="2" id="KW-0436">Ligase</keyword>
<dbReference type="EC" id="2.7.7.58" evidence="5"/>
<dbReference type="InterPro" id="IPR025110">
    <property type="entry name" value="AMP-bd_C"/>
</dbReference>
<dbReference type="Gene3D" id="3.40.50.12780">
    <property type="entry name" value="N-terminal domain of ligase-like"/>
    <property type="match status" value="1"/>
</dbReference>
<dbReference type="PROSITE" id="PS00455">
    <property type="entry name" value="AMP_BINDING"/>
    <property type="match status" value="1"/>
</dbReference>
<gene>
    <name evidence="5" type="ORF">K6Y31_19685</name>
</gene>
<dbReference type="Pfam" id="PF13193">
    <property type="entry name" value="AMP-binding_C"/>
    <property type="match status" value="1"/>
</dbReference>
<dbReference type="CDD" id="cd05920">
    <property type="entry name" value="23DHB-AMP_lg"/>
    <property type="match status" value="1"/>
</dbReference>
<dbReference type="InterPro" id="IPR000873">
    <property type="entry name" value="AMP-dep_synth/lig_dom"/>
</dbReference>
<evidence type="ECO:0000313" key="6">
    <source>
        <dbReference type="Proteomes" id="UP001201273"/>
    </source>
</evidence>
<sequence>MSIPFTPWPEPLAKRYREKGYWSGQPLVDIITRHQATAADDLALICGERCYRYADLDRLSSHLASHLHQIGLRAGATALVQLPNIAEFYLVYFALLKVGIAPVNALFSHNKVELMSYVEQLQPEVAIVSSQHALFKDNAFAQQLRAICPVLDHWLLEGEASWAHSLSALFDSPAANVSATDWQSTSPDQVAFFQLSGGSTGTPKLIPRTHDDYYYSVRASAEICQINTDTRYLCALPAAHNFSLSSPGSLGVFYAGGTVVLATDPSAMTCFPLIHKHGITVTALVPPAITLWLQAASSFPDYLTTLSVVQVGGARLSEALAKRIKPELGCQLQQVFGMAEGLVNYTRLDDDEWHTFHTQGRPISEDDEIKIVNQAGERVPTGEAGALLTRGPYTFRGYYLSPEHNETAFDQEGFYRSGDVVKQTESGYLIVVGRDKDQINRGGEKIAAEEIENQLLTHPSITNVAIVSMPDPIMGEKSCAFVTREDETLTAMALRKYLRSLGVAAYKLPDHVEFIDRLPETPVGKIDKRQLRQLIQQIKFKQVKES</sequence>
<dbReference type="RefSeq" id="WP_233054752.1">
    <property type="nucleotide sequence ID" value="NZ_JAIMJA010000029.1"/>
</dbReference>
<dbReference type="NCBIfam" id="NF008192">
    <property type="entry name" value="PRK10946.1"/>
    <property type="match status" value="1"/>
</dbReference>
<dbReference type="InterPro" id="IPR045851">
    <property type="entry name" value="AMP-bd_C_sf"/>
</dbReference>
<comment type="pathway">
    <text evidence="1">Siderophore biosynthesis.</text>
</comment>
<dbReference type="PANTHER" id="PTHR43767:SF1">
    <property type="entry name" value="NONRIBOSOMAL PEPTIDE SYNTHASE PES1 (EUROFUNG)-RELATED"/>
    <property type="match status" value="1"/>
</dbReference>
<accession>A0ABS8WF97</accession>
<keyword evidence="5" id="KW-0808">Transferase</keyword>
<dbReference type="InterPro" id="IPR042099">
    <property type="entry name" value="ANL_N_sf"/>
</dbReference>